<reference evidence="1" key="1">
    <citation type="journal article" date="2014" name="Front. Microbiol.">
        <title>High frequency of phylogenetically diverse reductive dehalogenase-homologous genes in deep subseafloor sedimentary metagenomes.</title>
        <authorList>
            <person name="Kawai M."/>
            <person name="Futagami T."/>
            <person name="Toyoda A."/>
            <person name="Takaki Y."/>
            <person name="Nishi S."/>
            <person name="Hori S."/>
            <person name="Arai W."/>
            <person name="Tsubouchi T."/>
            <person name="Morono Y."/>
            <person name="Uchiyama I."/>
            <person name="Ito T."/>
            <person name="Fujiyama A."/>
            <person name="Inagaki F."/>
            <person name="Takami H."/>
        </authorList>
    </citation>
    <scope>NUCLEOTIDE SEQUENCE</scope>
    <source>
        <strain evidence="1">Expedition CK06-06</strain>
    </source>
</reference>
<evidence type="ECO:0000313" key="1">
    <source>
        <dbReference type="EMBL" id="GAH86751.1"/>
    </source>
</evidence>
<gene>
    <name evidence="1" type="ORF">S03H2_67187</name>
</gene>
<comment type="caution">
    <text evidence="1">The sequence shown here is derived from an EMBL/GenBank/DDBJ whole genome shotgun (WGS) entry which is preliminary data.</text>
</comment>
<proteinExistence type="predicted"/>
<dbReference type="EMBL" id="BARU01043945">
    <property type="protein sequence ID" value="GAH86751.1"/>
    <property type="molecule type" value="Genomic_DNA"/>
</dbReference>
<organism evidence="1">
    <name type="scientific">marine sediment metagenome</name>
    <dbReference type="NCBI Taxonomy" id="412755"/>
    <lineage>
        <taxon>unclassified sequences</taxon>
        <taxon>metagenomes</taxon>
        <taxon>ecological metagenomes</taxon>
    </lineage>
</organism>
<feature type="non-terminal residue" evidence="1">
    <location>
        <position position="60"/>
    </location>
</feature>
<protein>
    <submittedName>
        <fullName evidence="1">Uncharacterized protein</fullName>
    </submittedName>
</protein>
<dbReference type="AlphaFoldDB" id="X1IWC0"/>
<accession>X1IWC0</accession>
<sequence>MFYCSYFQLNELIDVMPKPGSRYVRSVCEPFNEEMLFSEERVKNWLKLLGLGEAYQIHAS</sequence>
<name>X1IWC0_9ZZZZ</name>